<name>A0A565CCI7_9BRAS</name>
<dbReference type="EMBL" id="CABITT030000007">
    <property type="protein sequence ID" value="VVB11388.1"/>
    <property type="molecule type" value="Genomic_DNA"/>
</dbReference>
<feature type="compositionally biased region" description="Polar residues" evidence="1">
    <location>
        <begin position="21"/>
        <end position="34"/>
    </location>
</feature>
<evidence type="ECO:0000313" key="2">
    <source>
        <dbReference type="EMBL" id="VVB11388.1"/>
    </source>
</evidence>
<feature type="region of interest" description="Disordered" evidence="1">
    <location>
        <begin position="17"/>
        <end position="49"/>
    </location>
</feature>
<dbReference type="AlphaFoldDB" id="A0A565CCI7"/>
<reference evidence="2" key="1">
    <citation type="submission" date="2019-07" db="EMBL/GenBank/DDBJ databases">
        <authorList>
            <person name="Dittberner H."/>
        </authorList>
    </citation>
    <scope>NUCLEOTIDE SEQUENCE [LARGE SCALE GENOMIC DNA]</scope>
</reference>
<accession>A0A565CCI7</accession>
<comment type="caution">
    <text evidence="2">The sequence shown here is derived from an EMBL/GenBank/DDBJ whole genome shotgun (WGS) entry which is preliminary data.</text>
</comment>
<proteinExistence type="predicted"/>
<organism evidence="2 3">
    <name type="scientific">Arabis nemorensis</name>
    <dbReference type="NCBI Taxonomy" id="586526"/>
    <lineage>
        <taxon>Eukaryota</taxon>
        <taxon>Viridiplantae</taxon>
        <taxon>Streptophyta</taxon>
        <taxon>Embryophyta</taxon>
        <taxon>Tracheophyta</taxon>
        <taxon>Spermatophyta</taxon>
        <taxon>Magnoliopsida</taxon>
        <taxon>eudicotyledons</taxon>
        <taxon>Gunneridae</taxon>
        <taxon>Pentapetalae</taxon>
        <taxon>rosids</taxon>
        <taxon>malvids</taxon>
        <taxon>Brassicales</taxon>
        <taxon>Brassicaceae</taxon>
        <taxon>Arabideae</taxon>
        <taxon>Arabis</taxon>
    </lineage>
</organism>
<dbReference type="Proteomes" id="UP000489600">
    <property type="component" value="Unassembled WGS sequence"/>
</dbReference>
<sequence length="120" mass="13651">MQRNNFSNDHEWVQFQHWKSHVQNSQSNPWSSNATPPPETTNVPETQAEGAAAFSQVTINDLLLSEGRTSLTELNPKRTGDTTWFSYDPKITKSVLQMIKSDLPIFCPTYAKLPEETKLQ</sequence>
<evidence type="ECO:0000313" key="3">
    <source>
        <dbReference type="Proteomes" id="UP000489600"/>
    </source>
</evidence>
<evidence type="ECO:0000256" key="1">
    <source>
        <dbReference type="SAM" id="MobiDB-lite"/>
    </source>
</evidence>
<keyword evidence="3" id="KW-1185">Reference proteome</keyword>
<gene>
    <name evidence="2" type="ORF">ANE_LOCUS21832</name>
</gene>
<protein>
    <submittedName>
        <fullName evidence="2">Uncharacterized protein</fullName>
    </submittedName>
</protein>